<feature type="region of interest" description="Disordered" evidence="1">
    <location>
        <begin position="1"/>
        <end position="20"/>
    </location>
</feature>
<sequence>MGCGGRARAHDGAAGFRGSGARAHALRTLSAHPPRAYSATTEASILRSEPSSCPPPSPQSPLHTHLAATEADHSCTEALLGWPPR</sequence>
<evidence type="ECO:0000256" key="1">
    <source>
        <dbReference type="SAM" id="MobiDB-lite"/>
    </source>
</evidence>
<reference evidence="2" key="2">
    <citation type="submission" date="2021-02" db="EMBL/GenBank/DDBJ databases">
        <authorList>
            <person name="Kimball J.A."/>
            <person name="Haas M.W."/>
            <person name="Macchietto M."/>
            <person name="Kono T."/>
            <person name="Duquette J."/>
            <person name="Shao M."/>
        </authorList>
    </citation>
    <scope>NUCLEOTIDE SEQUENCE</scope>
    <source>
        <tissue evidence="2">Fresh leaf tissue</tissue>
    </source>
</reference>
<dbReference type="EMBL" id="JAAALK010000283">
    <property type="protein sequence ID" value="KAG8069862.1"/>
    <property type="molecule type" value="Genomic_DNA"/>
</dbReference>
<evidence type="ECO:0000313" key="2">
    <source>
        <dbReference type="EMBL" id="KAG8069862.1"/>
    </source>
</evidence>
<feature type="region of interest" description="Disordered" evidence="1">
    <location>
        <begin position="25"/>
        <end position="64"/>
    </location>
</feature>
<comment type="caution">
    <text evidence="2">The sequence shown here is derived from an EMBL/GenBank/DDBJ whole genome shotgun (WGS) entry which is preliminary data.</text>
</comment>
<accession>A0A8J5SRN6</accession>
<keyword evidence="3" id="KW-1185">Reference proteome</keyword>
<dbReference type="Proteomes" id="UP000729402">
    <property type="component" value="Unassembled WGS sequence"/>
</dbReference>
<proteinExistence type="predicted"/>
<organism evidence="2 3">
    <name type="scientific">Zizania palustris</name>
    <name type="common">Northern wild rice</name>
    <dbReference type="NCBI Taxonomy" id="103762"/>
    <lineage>
        <taxon>Eukaryota</taxon>
        <taxon>Viridiplantae</taxon>
        <taxon>Streptophyta</taxon>
        <taxon>Embryophyta</taxon>
        <taxon>Tracheophyta</taxon>
        <taxon>Spermatophyta</taxon>
        <taxon>Magnoliopsida</taxon>
        <taxon>Liliopsida</taxon>
        <taxon>Poales</taxon>
        <taxon>Poaceae</taxon>
        <taxon>BOP clade</taxon>
        <taxon>Oryzoideae</taxon>
        <taxon>Oryzeae</taxon>
        <taxon>Zizaniinae</taxon>
        <taxon>Zizania</taxon>
    </lineage>
</organism>
<reference evidence="2" key="1">
    <citation type="journal article" date="2021" name="bioRxiv">
        <title>Whole Genome Assembly and Annotation of Northern Wild Rice, Zizania palustris L., Supports a Whole Genome Duplication in the Zizania Genus.</title>
        <authorList>
            <person name="Haas M."/>
            <person name="Kono T."/>
            <person name="Macchietto M."/>
            <person name="Millas R."/>
            <person name="McGilp L."/>
            <person name="Shao M."/>
            <person name="Duquette J."/>
            <person name="Hirsch C.N."/>
            <person name="Kimball J."/>
        </authorList>
    </citation>
    <scope>NUCLEOTIDE SEQUENCE</scope>
    <source>
        <tissue evidence="2">Fresh leaf tissue</tissue>
    </source>
</reference>
<name>A0A8J5SRN6_ZIZPA</name>
<dbReference type="AlphaFoldDB" id="A0A8J5SRN6"/>
<evidence type="ECO:0000313" key="3">
    <source>
        <dbReference type="Proteomes" id="UP000729402"/>
    </source>
</evidence>
<gene>
    <name evidence="2" type="ORF">GUJ93_ZPchr0006g42213</name>
</gene>
<protein>
    <submittedName>
        <fullName evidence="2">Uncharacterized protein</fullName>
    </submittedName>
</protein>